<comment type="cofactor">
    <cofactor evidence="16">
        <name>a divalent metal cation</name>
        <dbReference type="ChEBI" id="CHEBI:60240"/>
    </cofactor>
    <text evidence="16">Binds 2 divalent metal cations per subunit. Site 1 may preferentially bind zinc ions, while site 2 has a preference for magnesium and/or manganese ions.</text>
</comment>
<evidence type="ECO:0000256" key="11">
    <source>
        <dbReference type="ARBA" id="ARBA00022833"/>
    </source>
</evidence>
<proteinExistence type="inferred from homology"/>
<dbReference type="SMART" id="SM00471">
    <property type="entry name" value="HDc"/>
    <property type="match status" value="1"/>
</dbReference>
<dbReference type="GO" id="GO:0007165">
    <property type="term" value="P:signal transduction"/>
    <property type="evidence" value="ECO:0007669"/>
    <property type="project" value="InterPro"/>
</dbReference>
<dbReference type="InterPro" id="IPR003018">
    <property type="entry name" value="GAF"/>
</dbReference>
<dbReference type="Gene3D" id="3.30.450.40">
    <property type="match status" value="2"/>
</dbReference>
<dbReference type="InterPro" id="IPR003607">
    <property type="entry name" value="HD/PDEase_dom"/>
</dbReference>
<dbReference type="AlphaFoldDB" id="A0A6P7T7I4"/>
<evidence type="ECO:0000256" key="10">
    <source>
        <dbReference type="ARBA" id="ARBA00022801"/>
    </source>
</evidence>
<dbReference type="SUPFAM" id="SSF109604">
    <property type="entry name" value="HD-domain/PDEase-like"/>
    <property type="match status" value="1"/>
</dbReference>
<dbReference type="GO" id="GO:0030553">
    <property type="term" value="F:cGMP binding"/>
    <property type="evidence" value="ECO:0007669"/>
    <property type="project" value="UniProtKB-KW"/>
</dbReference>
<evidence type="ECO:0000256" key="15">
    <source>
        <dbReference type="ARBA" id="ARBA00059501"/>
    </source>
</evidence>
<sequence>MNRLHPTLNASKIESWLDANPECACDYFLRKADITLINKWLVLHGFQSLQEFIIKRKGSSGQESLTPTSPNDLKCNNEQAFFSESKHHRSNSKKHLRQDFAKSKLRNIFRTYCPSTYTFDSNTEARRSSLKEMRQFRSLPPTSLNMLSMLIESKIRIPRYPSKDIDMKREMFHLDEKDFFLEIVKDISNDLNLASLSAKIVANISILVDGDKGSLFLVDKSIKEKPVLVSKIFDVHSGTTLMPSVTTDASITVQWGKGIIGHVAEVGETVNIGNASEDPRYNDEVDRILGYKTESLLCMPIRNSGDEIVGIAQIINKRGGPDEKNLFTKEDEKLLATYTTFCGIAIQNAQLFDACSREYERNKALLEVVHDLFEEQTNPDGLILKTMNRAQTLLKCERCSVFLRDGTSETSFKKVFDLANPLTNGHSAKQQEDTCNIGGSIPELVLLTGESINISDAYQDSRFDQTVDKMTGFHTRSILCKPIRNSDFEIIGVAEVVNRVDGYPFDDQDDQLFEAFAIFCGLGINNAILYAEVSLAAAKQQVALEMLSYHASITPEELMKLKADSIPEAEHLKLTDLRFDDFSLRTDDMVQASVRIFMDLGLVRIFRIDYETLCRWLLTIRKNYRNVAYHNWRHAFNVCQVMFSIVKTSRIQKQLSEKEVLALIVACLCHDLDHRGTNNAFQHKSSSALSQLYGTKATLEHHHFNHALMILNSDGHNLFANLSSEDYAEVINLLKQAILATDISLHLQIRSKFFDMIDKEVKPLEDKNQNEILRSILMTTCDIAAITKPWIVQRRVADLVMSEFFDQGDKERKELKIEPMAHMDRGNEEELPKLQLGWIDSICLPLYQALARLDGAFETMANGVLENRNQWLQLESERLKSRKCYKKIETGV</sequence>
<dbReference type="PROSITE" id="PS51845">
    <property type="entry name" value="PDEASE_I_2"/>
    <property type="match status" value="1"/>
</dbReference>
<evidence type="ECO:0000256" key="6">
    <source>
        <dbReference type="ARBA" id="ARBA00022553"/>
    </source>
</evidence>
<evidence type="ECO:0000256" key="12">
    <source>
        <dbReference type="ARBA" id="ARBA00022992"/>
    </source>
</evidence>
<keyword evidence="6" id="KW-0597">Phosphoprotein</keyword>
<dbReference type="FunFam" id="3.30.450.40:FF:000004">
    <property type="entry name" value="Phosphodiesterase"/>
    <property type="match status" value="1"/>
</dbReference>
<dbReference type="InterPro" id="IPR023174">
    <property type="entry name" value="PDEase_CS"/>
</dbReference>
<comment type="catalytic activity">
    <reaction evidence="13">
        <text>3',5'-cyclic GMP + H2O = GMP + H(+)</text>
        <dbReference type="Rhea" id="RHEA:16957"/>
        <dbReference type="ChEBI" id="CHEBI:15377"/>
        <dbReference type="ChEBI" id="CHEBI:15378"/>
        <dbReference type="ChEBI" id="CHEBI:57746"/>
        <dbReference type="ChEBI" id="CHEBI:58115"/>
        <dbReference type="EC" id="3.1.4.35"/>
    </reaction>
    <physiologicalReaction direction="left-to-right" evidence="13">
        <dbReference type="Rhea" id="RHEA:16958"/>
    </physiologicalReaction>
</comment>
<accession>A0A6P7T7I4</accession>
<evidence type="ECO:0000256" key="8">
    <source>
        <dbReference type="ARBA" id="ARBA00022737"/>
    </source>
</evidence>
<keyword evidence="11" id="KW-0862">Zinc</keyword>
<dbReference type="Proteomes" id="UP000515154">
    <property type="component" value="Linkage group LG17"/>
</dbReference>
<dbReference type="CDD" id="cd00077">
    <property type="entry name" value="HDc"/>
    <property type="match status" value="1"/>
</dbReference>
<evidence type="ECO:0000256" key="4">
    <source>
        <dbReference type="ARBA" id="ARBA00022533"/>
    </source>
</evidence>
<evidence type="ECO:0000313" key="17">
    <source>
        <dbReference type="Proteomes" id="UP000515154"/>
    </source>
</evidence>
<keyword evidence="17" id="KW-1185">Reference proteome</keyword>
<evidence type="ECO:0000256" key="9">
    <source>
        <dbReference type="ARBA" id="ARBA00022741"/>
    </source>
</evidence>
<dbReference type="Pfam" id="PF01590">
    <property type="entry name" value="GAF"/>
    <property type="match status" value="2"/>
</dbReference>
<keyword evidence="5" id="KW-0140">cGMP</keyword>
<dbReference type="RefSeq" id="XP_029646873.1">
    <property type="nucleotide sequence ID" value="XM_029791013.2"/>
</dbReference>
<protein>
    <recommendedName>
        <fullName evidence="16">Phosphodiesterase</fullName>
        <ecNumber evidence="16">3.1.4.-</ecNumber>
    </recommendedName>
</protein>
<dbReference type="FunFam" id="3.30.450.40:FF:000015">
    <property type="entry name" value="Phosphodiesterase"/>
    <property type="match status" value="1"/>
</dbReference>
<evidence type="ECO:0000256" key="16">
    <source>
        <dbReference type="RuleBase" id="RU363067"/>
    </source>
</evidence>
<name>A0A6P7T7I4_9MOLL</name>
<dbReference type="KEGG" id="osn:115220834"/>
<dbReference type="SMART" id="SM00065">
    <property type="entry name" value="GAF"/>
    <property type="match status" value="2"/>
</dbReference>
<dbReference type="Pfam" id="PF00233">
    <property type="entry name" value="PDEase_I"/>
    <property type="match status" value="1"/>
</dbReference>
<dbReference type="GO" id="GO:0047555">
    <property type="term" value="F:3',5'-cyclic-GMP phosphodiesterase activity"/>
    <property type="evidence" value="ECO:0007669"/>
    <property type="project" value="UniProtKB-EC"/>
</dbReference>
<keyword evidence="7 16" id="KW-0479">Metal-binding</keyword>
<dbReference type="GO" id="GO:0046872">
    <property type="term" value="F:metal ion binding"/>
    <property type="evidence" value="ECO:0007669"/>
    <property type="project" value="UniProtKB-KW"/>
</dbReference>
<keyword evidence="8" id="KW-0677">Repeat</keyword>
<evidence type="ECO:0000256" key="2">
    <source>
        <dbReference type="ARBA" id="ARBA00001947"/>
    </source>
</evidence>
<dbReference type="PRINTS" id="PR00387">
    <property type="entry name" value="PDIESTERASE1"/>
</dbReference>
<dbReference type="InterPro" id="IPR002073">
    <property type="entry name" value="PDEase_catalytic_dom"/>
</dbReference>
<dbReference type="PANTHER" id="PTHR11347">
    <property type="entry name" value="CYCLIC NUCLEOTIDE PHOSPHODIESTERASE"/>
    <property type="match status" value="1"/>
</dbReference>
<organism evidence="17 18">
    <name type="scientific">Octopus sinensis</name>
    <name type="common">East Asian common octopus</name>
    <dbReference type="NCBI Taxonomy" id="2607531"/>
    <lineage>
        <taxon>Eukaryota</taxon>
        <taxon>Metazoa</taxon>
        <taxon>Spiralia</taxon>
        <taxon>Lophotrochozoa</taxon>
        <taxon>Mollusca</taxon>
        <taxon>Cephalopoda</taxon>
        <taxon>Coleoidea</taxon>
        <taxon>Octopodiformes</taxon>
        <taxon>Octopoda</taxon>
        <taxon>Incirrata</taxon>
        <taxon>Octopodidae</taxon>
        <taxon>Octopus</taxon>
    </lineage>
</organism>
<evidence type="ECO:0000256" key="14">
    <source>
        <dbReference type="ARBA" id="ARBA00037913"/>
    </source>
</evidence>
<comment type="similarity">
    <text evidence="3 16">Belongs to the cyclic nucleotide phosphodiesterase family.</text>
</comment>
<comment type="pathway">
    <text evidence="14">Purine metabolism; 3',5'-cyclic GMP degradation; GMP from 3',5'-cyclic GMP: step 1/1.</text>
</comment>
<evidence type="ECO:0000256" key="7">
    <source>
        <dbReference type="ARBA" id="ARBA00022723"/>
    </source>
</evidence>
<evidence type="ECO:0000256" key="1">
    <source>
        <dbReference type="ARBA" id="ARBA00001946"/>
    </source>
</evidence>
<reference evidence="18" key="1">
    <citation type="submission" date="2025-08" db="UniProtKB">
        <authorList>
            <consortium name="RefSeq"/>
        </authorList>
    </citation>
    <scope>IDENTIFICATION</scope>
</reference>
<dbReference type="FunFam" id="1.10.1300.10:FF:000003">
    <property type="entry name" value="Phosphodiesterase"/>
    <property type="match status" value="1"/>
</dbReference>
<dbReference type="Gene3D" id="1.10.1300.10">
    <property type="entry name" value="3'5'-cyclic nucleotide phosphodiesterase, catalytic domain"/>
    <property type="match status" value="1"/>
</dbReference>
<evidence type="ECO:0000256" key="5">
    <source>
        <dbReference type="ARBA" id="ARBA00022535"/>
    </source>
</evidence>
<dbReference type="EC" id="3.1.4.-" evidence="16"/>
<evidence type="ECO:0000256" key="13">
    <source>
        <dbReference type="ARBA" id="ARBA00036079"/>
    </source>
</evidence>
<gene>
    <name evidence="18" type="primary">LOC115220834</name>
</gene>
<dbReference type="SUPFAM" id="SSF55781">
    <property type="entry name" value="GAF domain-like"/>
    <property type="match status" value="2"/>
</dbReference>
<comment type="cofactor">
    <cofactor evidence="1">
        <name>Mg(2+)</name>
        <dbReference type="ChEBI" id="CHEBI:18420"/>
    </cofactor>
</comment>
<keyword evidence="9" id="KW-0547">Nucleotide-binding</keyword>
<comment type="cofactor">
    <cofactor evidence="2">
        <name>Zn(2+)</name>
        <dbReference type="ChEBI" id="CHEBI:29105"/>
    </cofactor>
</comment>
<evidence type="ECO:0000313" key="18">
    <source>
        <dbReference type="RefSeq" id="XP_029646873.1"/>
    </source>
</evidence>
<keyword evidence="4" id="KW-0021">Allosteric enzyme</keyword>
<dbReference type="PROSITE" id="PS00126">
    <property type="entry name" value="PDEASE_I_1"/>
    <property type="match status" value="1"/>
</dbReference>
<comment type="function">
    <text evidence="15">Plays a role in signal transduction by regulating the intracellular concentration of cyclic nucleotides. This phosphodiesterase catalyzes the specific hydrolysis of cGMP to 5'-GMP. Specifically regulates nitric-oxide-generated cGMP.</text>
</comment>
<keyword evidence="10 16" id="KW-0378">Hydrolase</keyword>
<dbReference type="InterPro" id="IPR029016">
    <property type="entry name" value="GAF-like_dom_sf"/>
</dbReference>
<evidence type="ECO:0000256" key="3">
    <source>
        <dbReference type="ARBA" id="ARBA00007648"/>
    </source>
</evidence>
<dbReference type="InterPro" id="IPR023088">
    <property type="entry name" value="PDEase"/>
</dbReference>
<keyword evidence="12" id="KW-0142">cGMP-binding</keyword>
<dbReference type="InterPro" id="IPR036971">
    <property type="entry name" value="PDEase_catalytic_dom_sf"/>
</dbReference>